<protein>
    <submittedName>
        <fullName evidence="6">Protein kinase domain-containing protein</fullName>
    </submittedName>
</protein>
<dbReference type="PANTHER" id="PTHR24346:SF49">
    <property type="entry name" value="NIM1 SERINE_THREONINE PROTEIN KINASE"/>
    <property type="match status" value="1"/>
</dbReference>
<evidence type="ECO:0000313" key="6">
    <source>
        <dbReference type="WBParaSite" id="EN70_11915"/>
    </source>
</evidence>
<dbReference type="PANTHER" id="PTHR24346">
    <property type="entry name" value="MAP/MICROTUBULE AFFINITY-REGULATING KINASE"/>
    <property type="match status" value="1"/>
</dbReference>
<evidence type="ECO:0000259" key="4">
    <source>
        <dbReference type="PROSITE" id="PS50011"/>
    </source>
</evidence>
<organism evidence="5 6">
    <name type="scientific">Loa loa</name>
    <name type="common">Eye worm</name>
    <name type="synonym">Filaria loa</name>
    <dbReference type="NCBI Taxonomy" id="7209"/>
    <lineage>
        <taxon>Eukaryota</taxon>
        <taxon>Metazoa</taxon>
        <taxon>Ecdysozoa</taxon>
        <taxon>Nematoda</taxon>
        <taxon>Chromadorea</taxon>
        <taxon>Rhabditida</taxon>
        <taxon>Spirurina</taxon>
        <taxon>Spiruromorpha</taxon>
        <taxon>Filarioidea</taxon>
        <taxon>Onchocercidae</taxon>
        <taxon>Loa</taxon>
    </lineage>
</organism>
<dbReference type="InterPro" id="IPR011009">
    <property type="entry name" value="Kinase-like_dom_sf"/>
</dbReference>
<dbReference type="Gene3D" id="1.10.510.10">
    <property type="entry name" value="Transferase(Phosphotransferase) domain 1"/>
    <property type="match status" value="1"/>
</dbReference>
<dbReference type="Proteomes" id="UP000095285">
    <property type="component" value="Unassembled WGS sequence"/>
</dbReference>
<dbReference type="PROSITE" id="PS00108">
    <property type="entry name" value="PROTEIN_KINASE_ST"/>
    <property type="match status" value="1"/>
</dbReference>
<dbReference type="GO" id="GO:0005524">
    <property type="term" value="F:ATP binding"/>
    <property type="evidence" value="ECO:0007669"/>
    <property type="project" value="UniProtKB-KW"/>
</dbReference>
<dbReference type="Pfam" id="PF00069">
    <property type="entry name" value="Pkinase"/>
    <property type="match status" value="1"/>
</dbReference>
<sequence>TVETTTRVYLIMEYACGGDLCSHIHHRGKLSENDCKPMFAQIISAISYMHSKNIIHRDIKAENVMLSEDGLIKLADFGFACQVNANDMLTTFCGSPAYAAPELFKSDKYYGPNADIWAIGILLYFMLVGRTPFYAETINNLKKCILRGIYPLPNYLSIPAKRIITQMLIIDPMKRSTINDIKNCNFLKECKFTKPYVQYSMIPDEKELIENPLASKIRNTLRFYGIDETILRESELEGIRNAVVGIYRIVLHQAQQDYDEWKQNPVCASFII</sequence>
<dbReference type="PROSITE" id="PS50011">
    <property type="entry name" value="PROTEIN_KINASE_DOM"/>
    <property type="match status" value="1"/>
</dbReference>
<dbReference type="SUPFAM" id="SSF56112">
    <property type="entry name" value="Protein kinase-like (PK-like)"/>
    <property type="match status" value="1"/>
</dbReference>
<reference evidence="5" key="1">
    <citation type="submission" date="2012-04" db="EMBL/GenBank/DDBJ databases">
        <title>The Genome Sequence of Loa loa.</title>
        <authorList>
            <consortium name="The Broad Institute Genome Sequencing Platform"/>
            <consortium name="Broad Institute Genome Sequencing Center for Infectious Disease"/>
            <person name="Nutman T.B."/>
            <person name="Fink D.L."/>
            <person name="Russ C."/>
            <person name="Young S."/>
            <person name="Zeng Q."/>
            <person name="Gargeya S."/>
            <person name="Alvarado L."/>
            <person name="Berlin A."/>
            <person name="Chapman S.B."/>
            <person name="Chen Z."/>
            <person name="Freedman E."/>
            <person name="Gellesch M."/>
            <person name="Goldberg J."/>
            <person name="Griggs A."/>
            <person name="Gujja S."/>
            <person name="Heilman E.R."/>
            <person name="Heiman D."/>
            <person name="Howarth C."/>
            <person name="Mehta T."/>
            <person name="Neiman D."/>
            <person name="Pearson M."/>
            <person name="Roberts A."/>
            <person name="Saif S."/>
            <person name="Shea T."/>
            <person name="Shenoy N."/>
            <person name="Sisk P."/>
            <person name="Stolte C."/>
            <person name="Sykes S."/>
            <person name="White J."/>
            <person name="Yandava C."/>
            <person name="Haas B."/>
            <person name="Henn M.R."/>
            <person name="Nusbaum C."/>
            <person name="Birren B."/>
        </authorList>
    </citation>
    <scope>NUCLEOTIDE SEQUENCE [LARGE SCALE GENOMIC DNA]</scope>
</reference>
<accession>A0A1I7VBG5</accession>
<feature type="domain" description="Protein kinase" evidence="4">
    <location>
        <begin position="1"/>
        <end position="197"/>
    </location>
</feature>
<evidence type="ECO:0000256" key="2">
    <source>
        <dbReference type="ARBA" id="ARBA00022741"/>
    </source>
</evidence>
<dbReference type="AlphaFoldDB" id="A0A1I7VBG5"/>
<evidence type="ECO:0000313" key="5">
    <source>
        <dbReference type="Proteomes" id="UP000095285"/>
    </source>
</evidence>
<evidence type="ECO:0000256" key="1">
    <source>
        <dbReference type="ARBA" id="ARBA00001946"/>
    </source>
</evidence>
<keyword evidence="5" id="KW-1185">Reference proteome</keyword>
<dbReference type="WBParaSite" id="EN70_11915">
    <property type="protein sequence ID" value="EN70_11915"/>
    <property type="gene ID" value="EN70_11915"/>
</dbReference>
<dbReference type="GO" id="GO:0035556">
    <property type="term" value="P:intracellular signal transduction"/>
    <property type="evidence" value="ECO:0007669"/>
    <property type="project" value="TreeGrafter"/>
</dbReference>
<dbReference type="eggNOG" id="KOG0583">
    <property type="taxonomic scope" value="Eukaryota"/>
</dbReference>
<dbReference type="GO" id="GO:0005737">
    <property type="term" value="C:cytoplasm"/>
    <property type="evidence" value="ECO:0007669"/>
    <property type="project" value="TreeGrafter"/>
</dbReference>
<dbReference type="GO" id="GO:0050321">
    <property type="term" value="F:tau-protein kinase activity"/>
    <property type="evidence" value="ECO:0007669"/>
    <property type="project" value="TreeGrafter"/>
</dbReference>
<keyword evidence="3" id="KW-0067">ATP-binding</keyword>
<dbReference type="GO" id="GO:0000226">
    <property type="term" value="P:microtubule cytoskeleton organization"/>
    <property type="evidence" value="ECO:0007669"/>
    <property type="project" value="TreeGrafter"/>
</dbReference>
<comment type="cofactor">
    <cofactor evidence="1">
        <name>Mg(2+)</name>
        <dbReference type="ChEBI" id="CHEBI:18420"/>
    </cofactor>
</comment>
<keyword evidence="2" id="KW-0547">Nucleotide-binding</keyword>
<dbReference type="InterPro" id="IPR008271">
    <property type="entry name" value="Ser/Thr_kinase_AS"/>
</dbReference>
<dbReference type="SMART" id="SM00220">
    <property type="entry name" value="S_TKc"/>
    <property type="match status" value="1"/>
</dbReference>
<reference evidence="6" key="2">
    <citation type="submission" date="2016-11" db="UniProtKB">
        <authorList>
            <consortium name="WormBaseParasite"/>
        </authorList>
    </citation>
    <scope>IDENTIFICATION</scope>
</reference>
<dbReference type="InterPro" id="IPR000719">
    <property type="entry name" value="Prot_kinase_dom"/>
</dbReference>
<name>A0A1I7VBG5_LOALO</name>
<proteinExistence type="predicted"/>
<evidence type="ECO:0000256" key="3">
    <source>
        <dbReference type="ARBA" id="ARBA00022840"/>
    </source>
</evidence>
<dbReference type="FunFam" id="1.10.510.10:FF:000571">
    <property type="entry name" value="Maternal embryonic leucine zipper kinase"/>
    <property type="match status" value="1"/>
</dbReference>
<dbReference type="STRING" id="7209.A0A1I7VBG5"/>